<reference evidence="1 2" key="1">
    <citation type="submission" date="2019-03" db="EMBL/GenBank/DDBJ databases">
        <title>First draft genome of Liparis tanakae, snailfish: a comprehensive survey of snailfish specific genes.</title>
        <authorList>
            <person name="Kim W."/>
            <person name="Song I."/>
            <person name="Jeong J.-H."/>
            <person name="Kim D."/>
            <person name="Kim S."/>
            <person name="Ryu S."/>
            <person name="Song J.Y."/>
            <person name="Lee S.K."/>
        </authorList>
    </citation>
    <scope>NUCLEOTIDE SEQUENCE [LARGE SCALE GENOMIC DNA]</scope>
    <source>
        <tissue evidence="1">Muscle</tissue>
    </source>
</reference>
<protein>
    <submittedName>
        <fullName evidence="1">Uncharacterized protein</fullName>
    </submittedName>
</protein>
<accession>A0A4Z2E5W9</accession>
<dbReference type="Proteomes" id="UP000314294">
    <property type="component" value="Unassembled WGS sequence"/>
</dbReference>
<evidence type="ECO:0000313" key="2">
    <source>
        <dbReference type="Proteomes" id="UP000314294"/>
    </source>
</evidence>
<organism evidence="1 2">
    <name type="scientific">Liparis tanakae</name>
    <name type="common">Tanaka's snailfish</name>
    <dbReference type="NCBI Taxonomy" id="230148"/>
    <lineage>
        <taxon>Eukaryota</taxon>
        <taxon>Metazoa</taxon>
        <taxon>Chordata</taxon>
        <taxon>Craniata</taxon>
        <taxon>Vertebrata</taxon>
        <taxon>Euteleostomi</taxon>
        <taxon>Actinopterygii</taxon>
        <taxon>Neopterygii</taxon>
        <taxon>Teleostei</taxon>
        <taxon>Neoteleostei</taxon>
        <taxon>Acanthomorphata</taxon>
        <taxon>Eupercaria</taxon>
        <taxon>Perciformes</taxon>
        <taxon>Cottioidei</taxon>
        <taxon>Cottales</taxon>
        <taxon>Liparidae</taxon>
        <taxon>Liparis</taxon>
    </lineage>
</organism>
<sequence>MRGKGLQILHRVFQPHQPEVIHPAQEAEALKILPGEDVSGCSVQRAAHLLERL</sequence>
<proteinExistence type="predicted"/>
<name>A0A4Z2E5W9_9TELE</name>
<evidence type="ECO:0000313" key="1">
    <source>
        <dbReference type="EMBL" id="TNN24043.1"/>
    </source>
</evidence>
<dbReference type="AlphaFoldDB" id="A0A4Z2E5W9"/>
<gene>
    <name evidence="1" type="ORF">EYF80_065834</name>
</gene>
<dbReference type="EMBL" id="SRLO01016585">
    <property type="protein sequence ID" value="TNN24043.1"/>
    <property type="molecule type" value="Genomic_DNA"/>
</dbReference>
<comment type="caution">
    <text evidence="1">The sequence shown here is derived from an EMBL/GenBank/DDBJ whole genome shotgun (WGS) entry which is preliminary data.</text>
</comment>
<keyword evidence="2" id="KW-1185">Reference proteome</keyword>